<protein>
    <recommendedName>
        <fullName evidence="3">Head protein</fullName>
    </recommendedName>
</protein>
<sequence>MDAIYRVAQEDAPFTTQICSRVSAEAKLVEWQTDDLRAPNAANAVVEGADAPAATSQLTTRVGNRTQLFNETAITTSTQRKVKAAGRSDEMKRQLAIKSKLVLLDIEAAALSTSNAVAGDASTTASRMRGLESWLSTNISHGGSGSTTGGVVTDGTQRAVTKALVDTMLQQVFAKGSKVDTIMVGASNKRALSGVLNGAAVSNRQVAAEKKTVADAVDVYISDYGTIKIMPNRTQRDRTLFGLNDDMHAMAYLQTIQSTELAKTGNSDKELVFAEATYVCKNEAANGKVADLTTP</sequence>
<evidence type="ECO:0008006" key="3">
    <source>
        <dbReference type="Google" id="ProtNLM"/>
    </source>
</evidence>
<comment type="caution">
    <text evidence="1">The sequence shown here is derived from an EMBL/GenBank/DDBJ whole genome shotgun (WGS) entry which is preliminary data.</text>
</comment>
<dbReference type="AlphaFoldDB" id="A0A176WW81"/>
<dbReference type="Pfam" id="PF17236">
    <property type="entry name" value="SU10_MCP"/>
    <property type="match status" value="1"/>
</dbReference>
<dbReference type="Proteomes" id="UP000077098">
    <property type="component" value="Unassembled WGS sequence"/>
</dbReference>
<gene>
    <name evidence="1" type="ORF">A7J57_08690</name>
</gene>
<dbReference type="InterPro" id="IPR035198">
    <property type="entry name" value="SU10_MCP"/>
</dbReference>
<evidence type="ECO:0000313" key="2">
    <source>
        <dbReference type="Proteomes" id="UP000077098"/>
    </source>
</evidence>
<accession>A0A176WW81</accession>
<organism evidence="1 2">
    <name type="scientific">Agrobacterium tumefaciens</name>
    <dbReference type="NCBI Taxonomy" id="358"/>
    <lineage>
        <taxon>Bacteria</taxon>
        <taxon>Pseudomonadati</taxon>
        <taxon>Pseudomonadota</taxon>
        <taxon>Alphaproteobacteria</taxon>
        <taxon>Hyphomicrobiales</taxon>
        <taxon>Rhizobiaceae</taxon>
        <taxon>Rhizobium/Agrobacterium group</taxon>
        <taxon>Agrobacterium</taxon>
        <taxon>Agrobacterium tumefaciens complex</taxon>
    </lineage>
</organism>
<proteinExistence type="predicted"/>
<evidence type="ECO:0000313" key="1">
    <source>
        <dbReference type="EMBL" id="OAE37645.1"/>
    </source>
</evidence>
<dbReference type="EMBL" id="LXPS01000039">
    <property type="protein sequence ID" value="OAE37645.1"/>
    <property type="molecule type" value="Genomic_DNA"/>
</dbReference>
<name>A0A176WW81_AGRTU</name>
<reference evidence="1 2" key="1">
    <citation type="submission" date="2016-05" db="EMBL/GenBank/DDBJ databases">
        <authorList>
            <person name="Lavstsen T."/>
            <person name="Jespersen J.S."/>
        </authorList>
    </citation>
    <scope>NUCLEOTIDE SEQUENCE [LARGE SCALE GENOMIC DNA]</scope>
    <source>
        <strain evidence="1 2">KCJ1736</strain>
    </source>
</reference>